<dbReference type="PRINTS" id="PR00463">
    <property type="entry name" value="EP450I"/>
</dbReference>
<evidence type="ECO:0000313" key="9">
    <source>
        <dbReference type="EMBL" id="KEZ39557.1"/>
    </source>
</evidence>
<dbReference type="PROSITE" id="PS00086">
    <property type="entry name" value="CYTOCHROME_P450"/>
    <property type="match status" value="1"/>
</dbReference>
<dbReference type="GeneID" id="27728526"/>
<dbReference type="InterPro" id="IPR017972">
    <property type="entry name" value="Cyt_P450_CS"/>
</dbReference>
<name>A0A084FWU5_PSEDA</name>
<proteinExistence type="inferred from homology"/>
<comment type="cofactor">
    <cofactor evidence="1 6">
        <name>heme</name>
        <dbReference type="ChEBI" id="CHEBI:30413"/>
    </cofactor>
</comment>
<evidence type="ECO:0000256" key="8">
    <source>
        <dbReference type="SAM" id="MobiDB-lite"/>
    </source>
</evidence>
<dbReference type="Proteomes" id="UP000028545">
    <property type="component" value="Unassembled WGS sequence"/>
</dbReference>
<dbReference type="GO" id="GO:0016705">
    <property type="term" value="F:oxidoreductase activity, acting on paired donors, with incorporation or reduction of molecular oxygen"/>
    <property type="evidence" value="ECO:0007669"/>
    <property type="project" value="InterPro"/>
</dbReference>
<dbReference type="Pfam" id="PF00067">
    <property type="entry name" value="p450"/>
    <property type="match status" value="1"/>
</dbReference>
<dbReference type="OMA" id="LESWEFK"/>
<dbReference type="GO" id="GO:0004497">
    <property type="term" value="F:monooxygenase activity"/>
    <property type="evidence" value="ECO:0007669"/>
    <property type="project" value="UniProtKB-KW"/>
</dbReference>
<evidence type="ECO:0000256" key="1">
    <source>
        <dbReference type="ARBA" id="ARBA00001971"/>
    </source>
</evidence>
<dbReference type="SUPFAM" id="SSF48264">
    <property type="entry name" value="Cytochrome P450"/>
    <property type="match status" value="1"/>
</dbReference>
<evidence type="ECO:0008006" key="11">
    <source>
        <dbReference type="Google" id="ProtNLM"/>
    </source>
</evidence>
<reference evidence="9 10" key="1">
    <citation type="journal article" date="2014" name="Genome Announc.">
        <title>Draft genome sequence of the pathogenic fungus Scedosporium apiospermum.</title>
        <authorList>
            <person name="Vandeputte P."/>
            <person name="Ghamrawi S."/>
            <person name="Rechenmann M."/>
            <person name="Iltis A."/>
            <person name="Giraud S."/>
            <person name="Fleury M."/>
            <person name="Thornton C."/>
            <person name="Delhaes L."/>
            <person name="Meyer W."/>
            <person name="Papon N."/>
            <person name="Bouchara J.P."/>
        </authorList>
    </citation>
    <scope>NUCLEOTIDE SEQUENCE [LARGE SCALE GENOMIC DNA]</scope>
    <source>
        <strain evidence="9 10">IHEM 14462</strain>
    </source>
</reference>
<accession>A0A084FWU5</accession>
<dbReference type="GO" id="GO:0020037">
    <property type="term" value="F:heme binding"/>
    <property type="evidence" value="ECO:0007669"/>
    <property type="project" value="InterPro"/>
</dbReference>
<evidence type="ECO:0000313" key="10">
    <source>
        <dbReference type="Proteomes" id="UP000028545"/>
    </source>
</evidence>
<keyword evidence="7" id="KW-0503">Monooxygenase</keyword>
<feature type="region of interest" description="Disordered" evidence="8">
    <location>
        <begin position="275"/>
        <end position="300"/>
    </location>
</feature>
<dbReference type="PANTHER" id="PTHR24305">
    <property type="entry name" value="CYTOCHROME P450"/>
    <property type="match status" value="1"/>
</dbReference>
<dbReference type="VEuPathDB" id="FungiDB:SAPIO_CDS9454"/>
<dbReference type="InterPro" id="IPR001128">
    <property type="entry name" value="Cyt_P450"/>
</dbReference>
<dbReference type="PANTHER" id="PTHR24305:SF166">
    <property type="entry name" value="CYTOCHROME P450 12A4, MITOCHONDRIAL-RELATED"/>
    <property type="match status" value="1"/>
</dbReference>
<dbReference type="KEGG" id="sapo:SAPIO_CDS9454"/>
<dbReference type="InterPro" id="IPR050121">
    <property type="entry name" value="Cytochrome_P450_monoxygenase"/>
</dbReference>
<keyword evidence="3 6" id="KW-0349">Heme</keyword>
<comment type="similarity">
    <text evidence="2 7">Belongs to the cytochrome P450 family.</text>
</comment>
<dbReference type="HOGENOM" id="CLU_001570_14_0_1"/>
<dbReference type="PRINTS" id="PR00385">
    <property type="entry name" value="P450"/>
</dbReference>
<evidence type="ECO:0000256" key="2">
    <source>
        <dbReference type="ARBA" id="ARBA00010617"/>
    </source>
</evidence>
<dbReference type="AlphaFoldDB" id="A0A084FWU5"/>
<evidence type="ECO:0000256" key="6">
    <source>
        <dbReference type="PIRSR" id="PIRSR602401-1"/>
    </source>
</evidence>
<dbReference type="GO" id="GO:0005506">
    <property type="term" value="F:iron ion binding"/>
    <property type="evidence" value="ECO:0007669"/>
    <property type="project" value="InterPro"/>
</dbReference>
<dbReference type="Gene3D" id="1.10.630.10">
    <property type="entry name" value="Cytochrome P450"/>
    <property type="match status" value="1"/>
</dbReference>
<gene>
    <name evidence="9" type="ORF">SAPIO_CDS9454</name>
</gene>
<protein>
    <recommendedName>
        <fullName evidence="11">Cytochrome P450</fullName>
    </recommendedName>
</protein>
<dbReference type="CDD" id="cd11061">
    <property type="entry name" value="CYP67-like"/>
    <property type="match status" value="1"/>
</dbReference>
<keyword evidence="4 6" id="KW-0479">Metal-binding</keyword>
<evidence type="ECO:0000256" key="4">
    <source>
        <dbReference type="ARBA" id="ARBA00022723"/>
    </source>
</evidence>
<evidence type="ECO:0000256" key="7">
    <source>
        <dbReference type="RuleBase" id="RU000461"/>
    </source>
</evidence>
<keyword evidence="7" id="KW-0560">Oxidoreductase</keyword>
<dbReference type="EMBL" id="JOWA01000143">
    <property type="protein sequence ID" value="KEZ39557.1"/>
    <property type="molecule type" value="Genomic_DNA"/>
</dbReference>
<sequence>MLAYPTGGALVVALTYPVIYYFLDPKGLRKYPIPSVAAITPLWQMYHNWYGEKYIAVDKAHKRVGKVVRLGPNHVSFSSPQAFKDIYGHGTTVRKDIFYDNQAAGNPNMADATDKEVHRNKRRNLAHVFSPGKITEMEPRVMQVVRKLLRAVEMKSRGLRIADTDRFPVKDGVFDLRPWLNMFSYDAITNVFWSQTYGFLDRGDDDCPAERSDGTITTVHAMHTFHTGAAHSVLVGHLSPFWYDLVRNKILGWTDRTKCGNTFTDMARYLAHRRLESPPPEPDLFSNLPTSPTEKRETPMSDREIIAESSVMLNAGNDTTQTSLTNIMFYLAGHPAAQKKLRSILRESLDPEQIPVAPYETLRHISYLRAVIDESFRMQAPLGTGLPRLTTKPIVIDGESIPAGVTVSAQTWSLHRREDLFRHANEWIPERWLPYWEESTETERQNLKEYVLPFSLGPRACIGRNLAYMEISICIAALVLAFEWELPEKGQVLRHHERFNCNPIELPIRAKYLL</sequence>
<comment type="caution">
    <text evidence="9">The sequence shown here is derived from an EMBL/GenBank/DDBJ whole genome shotgun (WGS) entry which is preliminary data.</text>
</comment>
<dbReference type="InterPro" id="IPR036396">
    <property type="entry name" value="Cyt_P450_sf"/>
</dbReference>
<feature type="binding site" description="axial binding residue" evidence="6">
    <location>
        <position position="461"/>
    </location>
    <ligand>
        <name>heme</name>
        <dbReference type="ChEBI" id="CHEBI:30413"/>
    </ligand>
    <ligandPart>
        <name>Fe</name>
        <dbReference type="ChEBI" id="CHEBI:18248"/>
    </ligandPart>
</feature>
<organism evidence="9 10">
    <name type="scientific">Pseudallescheria apiosperma</name>
    <name type="common">Scedosporium apiospermum</name>
    <dbReference type="NCBI Taxonomy" id="563466"/>
    <lineage>
        <taxon>Eukaryota</taxon>
        <taxon>Fungi</taxon>
        <taxon>Dikarya</taxon>
        <taxon>Ascomycota</taxon>
        <taxon>Pezizomycotina</taxon>
        <taxon>Sordariomycetes</taxon>
        <taxon>Hypocreomycetidae</taxon>
        <taxon>Microascales</taxon>
        <taxon>Microascaceae</taxon>
        <taxon>Scedosporium</taxon>
    </lineage>
</organism>
<keyword evidence="10" id="KW-1185">Reference proteome</keyword>
<dbReference type="InterPro" id="IPR002401">
    <property type="entry name" value="Cyt_P450_E_grp-I"/>
</dbReference>
<evidence type="ECO:0000256" key="3">
    <source>
        <dbReference type="ARBA" id="ARBA00022617"/>
    </source>
</evidence>
<evidence type="ECO:0000256" key="5">
    <source>
        <dbReference type="ARBA" id="ARBA00023004"/>
    </source>
</evidence>
<dbReference type="OrthoDB" id="2789670at2759"/>
<dbReference type="RefSeq" id="XP_016639356.1">
    <property type="nucleotide sequence ID" value="XM_016790846.1"/>
</dbReference>
<keyword evidence="5 6" id="KW-0408">Iron</keyword>